<organism evidence="1 2">
    <name type="scientific">Punica granatum</name>
    <name type="common">Pomegranate</name>
    <dbReference type="NCBI Taxonomy" id="22663"/>
    <lineage>
        <taxon>Eukaryota</taxon>
        <taxon>Viridiplantae</taxon>
        <taxon>Streptophyta</taxon>
        <taxon>Embryophyta</taxon>
        <taxon>Tracheophyta</taxon>
        <taxon>Spermatophyta</taxon>
        <taxon>Magnoliopsida</taxon>
        <taxon>eudicotyledons</taxon>
        <taxon>Gunneridae</taxon>
        <taxon>Pentapetalae</taxon>
        <taxon>rosids</taxon>
        <taxon>malvids</taxon>
        <taxon>Myrtales</taxon>
        <taxon>Lythraceae</taxon>
        <taxon>Punica</taxon>
    </lineage>
</organism>
<gene>
    <name evidence="1" type="ORF">CDL15_Pgr021882</name>
</gene>
<proteinExistence type="predicted"/>
<dbReference type="EMBL" id="MTKT01003240">
    <property type="protein sequence ID" value="OWM75717.1"/>
    <property type="molecule type" value="Genomic_DNA"/>
</dbReference>
<evidence type="ECO:0000313" key="1">
    <source>
        <dbReference type="EMBL" id="OWM75717.1"/>
    </source>
</evidence>
<comment type="caution">
    <text evidence="1">The sequence shown here is derived from an EMBL/GenBank/DDBJ whole genome shotgun (WGS) entry which is preliminary data.</text>
</comment>
<sequence length="78" mass="8847">MDHGFSWSGNPIGKYRGKRMRIDYFYCFREVGRLAGSSHARCMGKESNSKAFTEATTAQCLSSSHELAVRFLVELTTY</sequence>
<name>A0A218WS84_PUNGR</name>
<reference evidence="2" key="1">
    <citation type="journal article" date="2017" name="Plant J.">
        <title>The pomegranate (Punica granatum L.) genome and the genomics of punicalagin biosynthesis.</title>
        <authorList>
            <person name="Qin G."/>
            <person name="Xu C."/>
            <person name="Ming R."/>
            <person name="Tang H."/>
            <person name="Guyot R."/>
            <person name="Kramer E.M."/>
            <person name="Hu Y."/>
            <person name="Yi X."/>
            <person name="Qi Y."/>
            <person name="Xu X."/>
            <person name="Gao Z."/>
            <person name="Pan H."/>
            <person name="Jian J."/>
            <person name="Tian Y."/>
            <person name="Yue Z."/>
            <person name="Xu Y."/>
        </authorList>
    </citation>
    <scope>NUCLEOTIDE SEQUENCE [LARGE SCALE GENOMIC DNA]</scope>
    <source>
        <strain evidence="2">cv. Dabenzi</strain>
    </source>
</reference>
<dbReference type="Proteomes" id="UP000197138">
    <property type="component" value="Unassembled WGS sequence"/>
</dbReference>
<evidence type="ECO:0000313" key="2">
    <source>
        <dbReference type="Proteomes" id="UP000197138"/>
    </source>
</evidence>
<protein>
    <submittedName>
        <fullName evidence="1">Uncharacterized protein</fullName>
    </submittedName>
</protein>
<dbReference type="AlphaFoldDB" id="A0A218WS84"/>
<accession>A0A218WS84</accession>